<dbReference type="EMBL" id="BART01033100">
    <property type="protein sequence ID" value="GAH17281.1"/>
    <property type="molecule type" value="Genomic_DNA"/>
</dbReference>
<protein>
    <submittedName>
        <fullName evidence="1">Uncharacterized protein</fullName>
    </submittedName>
</protein>
<evidence type="ECO:0000313" key="1">
    <source>
        <dbReference type="EMBL" id="GAH17281.1"/>
    </source>
</evidence>
<comment type="caution">
    <text evidence="1">The sequence shown here is derived from an EMBL/GenBank/DDBJ whole genome shotgun (WGS) entry which is preliminary data.</text>
</comment>
<feature type="non-terminal residue" evidence="1">
    <location>
        <position position="72"/>
    </location>
</feature>
<proteinExistence type="predicted"/>
<name>X1D931_9ZZZZ</name>
<organism evidence="1">
    <name type="scientific">marine sediment metagenome</name>
    <dbReference type="NCBI Taxonomy" id="412755"/>
    <lineage>
        <taxon>unclassified sequences</taxon>
        <taxon>metagenomes</taxon>
        <taxon>ecological metagenomes</taxon>
    </lineage>
</organism>
<gene>
    <name evidence="1" type="ORF">S01H4_56997</name>
</gene>
<accession>X1D931</accession>
<dbReference type="AlphaFoldDB" id="X1D931"/>
<reference evidence="1" key="1">
    <citation type="journal article" date="2014" name="Front. Microbiol.">
        <title>High frequency of phylogenetically diverse reductive dehalogenase-homologous genes in deep subseafloor sedimentary metagenomes.</title>
        <authorList>
            <person name="Kawai M."/>
            <person name="Futagami T."/>
            <person name="Toyoda A."/>
            <person name="Takaki Y."/>
            <person name="Nishi S."/>
            <person name="Hori S."/>
            <person name="Arai W."/>
            <person name="Tsubouchi T."/>
            <person name="Morono Y."/>
            <person name="Uchiyama I."/>
            <person name="Ito T."/>
            <person name="Fujiyama A."/>
            <person name="Inagaki F."/>
            <person name="Takami H."/>
        </authorList>
    </citation>
    <scope>NUCLEOTIDE SEQUENCE</scope>
    <source>
        <strain evidence="1">Expedition CK06-06</strain>
    </source>
</reference>
<sequence length="72" mass="7918">MKTITVLFSVIILLLMVGISATAQCIEIESTRYPLASNRNINLYSNFVVVDTGQNTCFDNSDEISFPDPGES</sequence>